<name>A0A1C0B7D1_9BACT</name>
<protein>
    <submittedName>
        <fullName evidence="1">Uncharacterized protein</fullName>
    </submittedName>
</protein>
<dbReference type="Proteomes" id="UP000093281">
    <property type="component" value="Unassembled WGS sequence"/>
</dbReference>
<dbReference type="AlphaFoldDB" id="A0A1C0B7D1"/>
<evidence type="ECO:0000313" key="1">
    <source>
        <dbReference type="EMBL" id="OCL99515.1"/>
    </source>
</evidence>
<sequence length="295" mass="34261">MLVVPRDEPIILYSNVPERDEEYELFDSSKTYNLGDKVQFLDSIFESLKDNNTDEPIKNISSMSWFLKEKTNRYKIFDSSSSNATKMDEEIIYEFEVNDIDTICFFGLQAESIKIEIRKDEELVYEEEKVTYTRMVSNWWEWTVQKAIQKRVMFFRDLPSFYGARLKVFIKFAGGVSECSHLVFGKSLDFGITLADPAPTSSIRNLSSKEKQADGTIKTTISRIYKRITLTVAVDTNRVSEIQNFLEEYSLEAMLFIGVENDEFETLVVFGFYKDFDQPIGLEKSIYQIEIEGVI</sequence>
<proteinExistence type="predicted"/>
<dbReference type="EMBL" id="LCUJ01000002">
    <property type="protein sequence ID" value="OCL99515.1"/>
    <property type="molecule type" value="Genomic_DNA"/>
</dbReference>
<comment type="caution">
    <text evidence="1">The sequence shown here is derived from an EMBL/GenBank/DDBJ whole genome shotgun (WGS) entry which is preliminary data.</text>
</comment>
<accession>A0A1C0B7D1</accession>
<dbReference type="RefSeq" id="WP_066185439.1">
    <property type="nucleotide sequence ID" value="NZ_LCUJ01000002.1"/>
</dbReference>
<reference evidence="2" key="1">
    <citation type="submission" date="2015-05" db="EMBL/GenBank/DDBJ databases">
        <authorList>
            <person name="Rovetto F."/>
            <person name="Cocolin L."/>
            <person name="Illeghems K."/>
            <person name="Van Nieuwerburgh F."/>
            <person name="Houf K."/>
        </authorList>
    </citation>
    <scope>NUCLEOTIDE SEQUENCE [LARGE SCALE GENOMIC DNA]</scope>
    <source>
        <strain evidence="2">DU22</strain>
    </source>
</reference>
<evidence type="ECO:0000313" key="2">
    <source>
        <dbReference type="Proteomes" id="UP000093281"/>
    </source>
</evidence>
<organism evidence="1 2">
    <name type="scientific">Aliarcobacter thereius</name>
    <dbReference type="NCBI Taxonomy" id="544718"/>
    <lineage>
        <taxon>Bacteria</taxon>
        <taxon>Pseudomonadati</taxon>
        <taxon>Campylobacterota</taxon>
        <taxon>Epsilonproteobacteria</taxon>
        <taxon>Campylobacterales</taxon>
        <taxon>Arcobacteraceae</taxon>
        <taxon>Aliarcobacter</taxon>
    </lineage>
</organism>
<gene>
    <name evidence="1" type="ORF">AAX29_00556</name>
</gene>
<dbReference type="OrthoDB" id="6992011at2"/>